<accession>A0ABD6EMW7</accession>
<organism evidence="2 3">
    <name type="scientific">Gnathostoma spinigerum</name>
    <dbReference type="NCBI Taxonomy" id="75299"/>
    <lineage>
        <taxon>Eukaryota</taxon>
        <taxon>Metazoa</taxon>
        <taxon>Ecdysozoa</taxon>
        <taxon>Nematoda</taxon>
        <taxon>Chromadorea</taxon>
        <taxon>Rhabditida</taxon>
        <taxon>Spirurina</taxon>
        <taxon>Gnathostomatomorpha</taxon>
        <taxon>Gnathostomatoidea</taxon>
        <taxon>Gnathostomatidae</taxon>
        <taxon>Gnathostoma</taxon>
    </lineage>
</organism>
<feature type="compositionally biased region" description="Polar residues" evidence="1">
    <location>
        <begin position="61"/>
        <end position="71"/>
    </location>
</feature>
<dbReference type="AlphaFoldDB" id="A0ABD6EMW7"/>
<comment type="caution">
    <text evidence="2">The sequence shown here is derived from an EMBL/GenBank/DDBJ whole genome shotgun (WGS) entry which is preliminary data.</text>
</comment>
<feature type="region of interest" description="Disordered" evidence="1">
    <location>
        <begin position="40"/>
        <end position="71"/>
    </location>
</feature>
<feature type="compositionally biased region" description="Basic and acidic residues" evidence="1">
    <location>
        <begin position="51"/>
        <end position="60"/>
    </location>
</feature>
<evidence type="ECO:0000313" key="3">
    <source>
        <dbReference type="Proteomes" id="UP001608902"/>
    </source>
</evidence>
<dbReference type="Proteomes" id="UP001608902">
    <property type="component" value="Unassembled WGS sequence"/>
</dbReference>
<proteinExistence type="predicted"/>
<gene>
    <name evidence="2" type="ORF">AB6A40_005373</name>
</gene>
<sequence>YMFHPFYYEAWRSSFIPKLYSSGVVRPLVSATPFGNTSSTSICAPMKRPSSRSEDIRSNDIDLTTTVSSSS</sequence>
<evidence type="ECO:0000256" key="1">
    <source>
        <dbReference type="SAM" id="MobiDB-lite"/>
    </source>
</evidence>
<keyword evidence="3" id="KW-1185">Reference proteome</keyword>
<evidence type="ECO:0000313" key="2">
    <source>
        <dbReference type="EMBL" id="MFH4978664.1"/>
    </source>
</evidence>
<protein>
    <submittedName>
        <fullName evidence="2">Uncharacterized protein</fullName>
    </submittedName>
</protein>
<reference evidence="2 3" key="1">
    <citation type="submission" date="2024-08" db="EMBL/GenBank/DDBJ databases">
        <title>Gnathostoma spinigerum genome.</title>
        <authorList>
            <person name="Gonzalez-Bertolin B."/>
            <person name="Monzon S."/>
            <person name="Zaballos A."/>
            <person name="Jimenez P."/>
            <person name="Dekumyoy P."/>
            <person name="Varona S."/>
            <person name="Cuesta I."/>
            <person name="Sumanam S."/>
            <person name="Adisakwattana P."/>
            <person name="Gasser R.B."/>
            <person name="Hernandez-Gonzalez A."/>
            <person name="Young N.D."/>
            <person name="Perteguer M.J."/>
        </authorList>
    </citation>
    <scope>NUCLEOTIDE SEQUENCE [LARGE SCALE GENOMIC DNA]</scope>
    <source>
        <strain evidence="2">AL3</strain>
        <tissue evidence="2">Liver</tissue>
    </source>
</reference>
<feature type="non-terminal residue" evidence="2">
    <location>
        <position position="1"/>
    </location>
</feature>
<dbReference type="EMBL" id="JBGFUD010003387">
    <property type="protein sequence ID" value="MFH4978664.1"/>
    <property type="molecule type" value="Genomic_DNA"/>
</dbReference>
<name>A0ABD6EMW7_9BILA</name>